<organism evidence="3 4">
    <name type="scientific">Skermanella cutis</name>
    <dbReference type="NCBI Taxonomy" id="2775420"/>
    <lineage>
        <taxon>Bacteria</taxon>
        <taxon>Pseudomonadati</taxon>
        <taxon>Pseudomonadota</taxon>
        <taxon>Alphaproteobacteria</taxon>
        <taxon>Rhodospirillales</taxon>
        <taxon>Azospirillaceae</taxon>
        <taxon>Skermanella</taxon>
    </lineage>
</organism>
<name>A0ABX7B6D8_9PROT</name>
<dbReference type="InterPro" id="IPR045465">
    <property type="entry name" value="Trans_reg_dom"/>
</dbReference>
<evidence type="ECO:0000259" key="1">
    <source>
        <dbReference type="Pfam" id="PF10074"/>
    </source>
</evidence>
<dbReference type="Pfam" id="PF10074">
    <property type="entry name" value="RovC_DNA-bd"/>
    <property type="match status" value="1"/>
</dbReference>
<dbReference type="Proteomes" id="UP000595197">
    <property type="component" value="Chromosome"/>
</dbReference>
<protein>
    <submittedName>
        <fullName evidence="3">DUF2285 domain-containing protein</fullName>
    </submittedName>
</protein>
<dbReference type="RefSeq" id="WP_201076714.1">
    <property type="nucleotide sequence ID" value="NZ_CP067420.1"/>
</dbReference>
<dbReference type="InterPro" id="IPR018754">
    <property type="entry name" value="RovC-like_DNA-bd"/>
</dbReference>
<feature type="domain" description="Transcriptional regulator-like" evidence="2">
    <location>
        <begin position="5"/>
        <end position="69"/>
    </location>
</feature>
<dbReference type="Pfam" id="PF20109">
    <property type="entry name" value="Trans_reg_dom"/>
    <property type="match status" value="1"/>
</dbReference>
<feature type="domain" description="T6SS Transcription factor RovC-like DNA binding" evidence="1">
    <location>
        <begin position="168"/>
        <end position="259"/>
    </location>
</feature>
<reference evidence="3" key="1">
    <citation type="submission" date="2021-02" db="EMBL/GenBank/DDBJ databases">
        <title>Skermanella TT6 skin isolate.</title>
        <authorList>
            <person name="Lee K."/>
            <person name="Ganzorig M."/>
        </authorList>
    </citation>
    <scope>NUCLEOTIDE SEQUENCE</scope>
    <source>
        <strain evidence="3">TT6</strain>
    </source>
</reference>
<keyword evidence="4" id="KW-1185">Reference proteome</keyword>
<evidence type="ECO:0000313" key="4">
    <source>
        <dbReference type="Proteomes" id="UP000595197"/>
    </source>
</evidence>
<gene>
    <name evidence="3" type="ORF">IGS68_01150</name>
</gene>
<sequence>MLPLRRPVSYLYTLRLTASGWAWEYLRRNPDYQDDWQLERRTERRALGHPPGEQSRRPGDRAARWGLVFLEPPDQTGLEAVPFWRADAIPGRVRVGARPGPGPGTGLFDLFAEPGNKAVCLTPEGAYAIIERGRESFRLLFADPADLRDRLPVEVRFGDLPSDEPEREAALRFVHRADGGTPPNRFRPANAANLMRQLQALDARLAGAASLREIAEAVYGLEAVAGDWADPDGVRRRRTRYLVERGTELMRGAYRTLLRPLKAKA</sequence>
<accession>A0ABX7B6D8</accession>
<evidence type="ECO:0000313" key="3">
    <source>
        <dbReference type="EMBL" id="QQP89916.1"/>
    </source>
</evidence>
<dbReference type="EMBL" id="CP067420">
    <property type="protein sequence ID" value="QQP89916.1"/>
    <property type="molecule type" value="Genomic_DNA"/>
</dbReference>
<proteinExistence type="predicted"/>
<evidence type="ECO:0000259" key="2">
    <source>
        <dbReference type="Pfam" id="PF20109"/>
    </source>
</evidence>